<evidence type="ECO:0000313" key="9">
    <source>
        <dbReference type="EMBL" id="SKA62735.1"/>
    </source>
</evidence>
<dbReference type="PANTHER" id="PTHR35093:SF8">
    <property type="entry name" value="OUTER MEMBRANE PROTEIN NMB0088-RELATED"/>
    <property type="match status" value="1"/>
</dbReference>
<name>A0A1T4VCQ0_9BACT</name>
<dbReference type="Gene3D" id="2.40.160.60">
    <property type="entry name" value="Outer membrane protein transport protein (OMPP1/FadL/TodX)"/>
    <property type="match status" value="1"/>
</dbReference>
<evidence type="ECO:0000256" key="2">
    <source>
        <dbReference type="ARBA" id="ARBA00008163"/>
    </source>
</evidence>
<dbReference type="Proteomes" id="UP000189733">
    <property type="component" value="Unassembled WGS sequence"/>
</dbReference>
<comment type="subcellular location">
    <subcellularLocation>
        <location evidence="1">Cell outer membrane</location>
        <topology evidence="1">Multi-pass membrane protein</topology>
    </subcellularLocation>
</comment>
<dbReference type="Pfam" id="PF03349">
    <property type="entry name" value="Toluene_X"/>
    <property type="match status" value="1"/>
</dbReference>
<keyword evidence="3" id="KW-1134">Transmembrane beta strand</keyword>
<keyword evidence="7" id="KW-0998">Cell outer membrane</keyword>
<feature type="chain" id="PRO_5013046633" evidence="8">
    <location>
        <begin position="25"/>
        <end position="430"/>
    </location>
</feature>
<evidence type="ECO:0000256" key="4">
    <source>
        <dbReference type="ARBA" id="ARBA00022692"/>
    </source>
</evidence>
<feature type="signal peptide" evidence="8">
    <location>
        <begin position="1"/>
        <end position="24"/>
    </location>
</feature>
<dbReference type="GO" id="GO:0009279">
    <property type="term" value="C:cell outer membrane"/>
    <property type="evidence" value="ECO:0007669"/>
    <property type="project" value="UniProtKB-SubCell"/>
</dbReference>
<accession>A0A1T4VCQ0</accession>
<evidence type="ECO:0000256" key="7">
    <source>
        <dbReference type="ARBA" id="ARBA00023237"/>
    </source>
</evidence>
<dbReference type="PANTHER" id="PTHR35093">
    <property type="entry name" value="OUTER MEMBRANE PROTEIN NMB0088-RELATED"/>
    <property type="match status" value="1"/>
</dbReference>
<reference evidence="9 10" key="1">
    <citation type="submission" date="2017-02" db="EMBL/GenBank/DDBJ databases">
        <authorList>
            <person name="Peterson S.W."/>
        </authorList>
    </citation>
    <scope>NUCLEOTIDE SEQUENCE [LARGE SCALE GENOMIC DNA]</scope>
    <source>
        <strain evidence="9 10">DSM 18034</strain>
    </source>
</reference>
<evidence type="ECO:0000256" key="5">
    <source>
        <dbReference type="ARBA" id="ARBA00022729"/>
    </source>
</evidence>
<evidence type="ECO:0000256" key="8">
    <source>
        <dbReference type="SAM" id="SignalP"/>
    </source>
</evidence>
<keyword evidence="4" id="KW-0812">Transmembrane</keyword>
<dbReference type="InterPro" id="IPR005017">
    <property type="entry name" value="OMPP1/FadL/TodX"/>
</dbReference>
<evidence type="ECO:0000256" key="1">
    <source>
        <dbReference type="ARBA" id="ARBA00004571"/>
    </source>
</evidence>
<gene>
    <name evidence="9" type="ORF">SAMN02745702_00015</name>
</gene>
<dbReference type="EMBL" id="FUYA01000001">
    <property type="protein sequence ID" value="SKA62735.1"/>
    <property type="molecule type" value="Genomic_DNA"/>
</dbReference>
<keyword evidence="6" id="KW-0472">Membrane</keyword>
<dbReference type="AlphaFoldDB" id="A0A1T4VCQ0"/>
<sequence>MKTTMRILLATVCMLGIFASQAFAAGYGIYEWSARGNALGGTLIARADDPSAVAYNPAGITQLEGINVMGGMTIIAPNATIKVGDSGSDGKGSNTAWTIPHAYYTHQMSDRAWFGLGVFSRVGLGTEYTDDESWAGRYNCSYAGIKAVSVNPNLAFKVTDNLSFAVGFEAMIMEFAFDNATDPRTLSGSDYDYDDNTYDIKTKLRAQGWAPGWNVGLHYKPFDWLAFGATYHSQIDMTVEGKAHFDANPGGKAYLADPTLNAMFGKRSNAQGTAPIPASTSFGVMVKPTERLSIEVDAIHTDWSSYTDLTFEIDSMPSDIVSDKNWHDTWRYQVGAEYRLYDWMDLRAGYVFDESPIQDEYADYAVPGNDRQMVNTGVGMRFDQWTVDLSYSYLWMKGRDIEARPHDGVPESRLEGGHSHLIGMSVSYSF</sequence>
<proteinExistence type="inferred from homology"/>
<dbReference type="RefSeq" id="WP_234985044.1">
    <property type="nucleotide sequence ID" value="NZ_FUYA01000001.1"/>
</dbReference>
<protein>
    <submittedName>
        <fullName evidence="9">Long-chain fatty acid transport protein</fullName>
    </submittedName>
</protein>
<organism evidence="9 10">
    <name type="scientific">Desulfobaculum bizertense DSM 18034</name>
    <dbReference type="NCBI Taxonomy" id="1121442"/>
    <lineage>
        <taxon>Bacteria</taxon>
        <taxon>Pseudomonadati</taxon>
        <taxon>Thermodesulfobacteriota</taxon>
        <taxon>Desulfovibrionia</taxon>
        <taxon>Desulfovibrionales</taxon>
        <taxon>Desulfovibrionaceae</taxon>
        <taxon>Desulfobaculum</taxon>
    </lineage>
</organism>
<dbReference type="SUPFAM" id="SSF56935">
    <property type="entry name" value="Porins"/>
    <property type="match status" value="1"/>
</dbReference>
<evidence type="ECO:0000313" key="10">
    <source>
        <dbReference type="Proteomes" id="UP000189733"/>
    </source>
</evidence>
<dbReference type="GO" id="GO:0015483">
    <property type="term" value="F:long-chain fatty acid transporting porin activity"/>
    <property type="evidence" value="ECO:0007669"/>
    <property type="project" value="TreeGrafter"/>
</dbReference>
<evidence type="ECO:0000256" key="3">
    <source>
        <dbReference type="ARBA" id="ARBA00022452"/>
    </source>
</evidence>
<evidence type="ECO:0000256" key="6">
    <source>
        <dbReference type="ARBA" id="ARBA00023136"/>
    </source>
</evidence>
<comment type="similarity">
    <text evidence="2">Belongs to the OmpP1/FadL family.</text>
</comment>
<keyword evidence="5 8" id="KW-0732">Signal</keyword>
<keyword evidence="10" id="KW-1185">Reference proteome</keyword>